<evidence type="ECO:0000313" key="2">
    <source>
        <dbReference type="Proteomes" id="UP000316298"/>
    </source>
</evidence>
<name>A0A542DU53_9ACTN</name>
<dbReference type="RefSeq" id="WP_141861028.1">
    <property type="nucleotide sequence ID" value="NZ_BAAAKA010000052.1"/>
</dbReference>
<comment type="caution">
    <text evidence="1">The sequence shown here is derived from an EMBL/GenBank/DDBJ whole genome shotgun (WGS) entry which is preliminary data.</text>
</comment>
<keyword evidence="2" id="KW-1185">Reference proteome</keyword>
<sequence length="219" mass="24346">MDWQAWHQRYDDPDSELSRRLQAVQAQVRDALDRAPAGPVPVISLCAGQGRDLLDVLADHPRRRDVRARLVELEPELAAWARERAPENVEVITGDASLTDQYDGFVPAELVLLCGIFGNISSADIHRTVAAVPQFCRTGGTVIWTRHREDPDLVPSICEWFEAREFDRVWLSGKDAGFGVGVHRFRGLPQPLVKGQTLFSFRAGRSMSSPTARSTASTT</sequence>
<protein>
    <recommendedName>
        <fullName evidence="3">Methyltransferase</fullName>
    </recommendedName>
</protein>
<proteinExistence type="predicted"/>
<dbReference type="InterPro" id="IPR029063">
    <property type="entry name" value="SAM-dependent_MTases_sf"/>
</dbReference>
<dbReference type="AlphaFoldDB" id="A0A542DU53"/>
<dbReference type="EMBL" id="VFMM01000003">
    <property type="protein sequence ID" value="TQJ06630.1"/>
    <property type="molecule type" value="Genomic_DNA"/>
</dbReference>
<gene>
    <name evidence="1" type="ORF">FB475_6295</name>
</gene>
<accession>A0A542DU53</accession>
<dbReference type="OrthoDB" id="8163513at2"/>
<reference evidence="1 2" key="1">
    <citation type="submission" date="2019-06" db="EMBL/GenBank/DDBJ databases">
        <title>Sequencing the genomes of 1000 actinobacteria strains.</title>
        <authorList>
            <person name="Klenk H.-P."/>
        </authorList>
    </citation>
    <scope>NUCLEOTIDE SEQUENCE [LARGE SCALE GENOMIC DNA]</scope>
    <source>
        <strain evidence="1 2">DSM 17305</strain>
    </source>
</reference>
<dbReference type="SUPFAM" id="SSF53335">
    <property type="entry name" value="S-adenosyl-L-methionine-dependent methyltransferases"/>
    <property type="match status" value="1"/>
</dbReference>
<organism evidence="1 2">
    <name type="scientific">Kribbella jejuensis</name>
    <dbReference type="NCBI Taxonomy" id="236068"/>
    <lineage>
        <taxon>Bacteria</taxon>
        <taxon>Bacillati</taxon>
        <taxon>Actinomycetota</taxon>
        <taxon>Actinomycetes</taxon>
        <taxon>Propionibacteriales</taxon>
        <taxon>Kribbellaceae</taxon>
        <taxon>Kribbella</taxon>
    </lineage>
</organism>
<dbReference type="Proteomes" id="UP000316298">
    <property type="component" value="Unassembled WGS sequence"/>
</dbReference>
<evidence type="ECO:0008006" key="3">
    <source>
        <dbReference type="Google" id="ProtNLM"/>
    </source>
</evidence>
<dbReference type="Gene3D" id="3.40.50.150">
    <property type="entry name" value="Vaccinia Virus protein VP39"/>
    <property type="match status" value="1"/>
</dbReference>
<evidence type="ECO:0000313" key="1">
    <source>
        <dbReference type="EMBL" id="TQJ06630.1"/>
    </source>
</evidence>